<dbReference type="InterPro" id="IPR000569">
    <property type="entry name" value="HECT_dom"/>
</dbReference>
<sequence length="1118" mass="116376">MSFSASLRGSAQALPRMAPPEGTKSGLPPKILEASQKWGRLASTVESSLSQDAVLQVLRNVLSATDPVAQLEAGTALADLLDDILPAHLLSLARTPKGLLAQSPLVHARLLDYLNLSGRACAALLTLSAPHPRLWAIYAPLLRLAWNILRSSPAKRAETSEAVLNWAKDLLASHLHPQTSEDVEKEVAGATSAAMAAELQKMTHKMQAVLDCLTPGEYPAPSPWPRPPETRPPEALPNIVSFSQALLEYWRVGQLMGALKGRPCVSIQGHAVVQDAWKLLQVVADIAKDASCFILLVHALAPIPPSNSLILPKCLHDVKPLLRLTGTCYWIIRDCAHMGLREQTSEELDRLGVLEVTSVAASVRERCEGGMQPFRLSCRDGHEVVCRRPRAGQGDASASASSVLHAQQKVRPVPQGQGEGGQGTQLRNEGGAQPGAGGGPSSSGSHSHVGSSEDYGPKSSAPPAAAAAGGGTQRPVHGGGRFGFCGSNSRGRGRGGAGGEGHATPSAEAAGSSSQNSGGVAVGQLAASAAAARAAEARAASAGAVGKQGQQGGLGVESPGVGHPKGDGVGACTSTNGGDASCGSAVHAEVGGKQGKGLAVGGSVRDAGADSEGEGGGGSSGSVTTGVGCKGAGEVGGKERGEPSNSGPHGEAGPGLSSGSVFQLLLKMVEGMFMLSIFDHQIKAEDLIGRFPVLPLCLSLRSRLPQSVRAAVVQTLMPEKRQGCLDHHATITLKVDRANLLATSLHQLQRHEPHMLAQRPIALKFKGEEGTGSGVTRDWLTQLSKELVDPNYGIVVHLGPDLRTIHPSPAGQVVHGDDLPKIMQTAGMVLGLAITMRVPLGVQLSSAALDLALGRSMTLGHLEELDKELAASCRALLQAEPESVEGMGLTFVASNHSLMGEASSKPEVALVPGGEGKAVTADNREEYVQLLSAFCCGRGSTRIAATELVKGMLSVSPCFHQRFHKNPVEMLAGVSAADLALLIRGSEASGSQSEGAPALSAAEWRRATAGHGFGEGGEEYVNMFFDVVEHELTAEEQKSLLLFWTGLANLPLGGFSSLPNRPQLWCANEGAGKGASGEQLPQAHTCFMQLTLPRYQTRKDLVTALRTALKHAEKFDMA</sequence>
<evidence type="ECO:0000256" key="4">
    <source>
        <dbReference type="ARBA" id="ARBA00022679"/>
    </source>
</evidence>
<evidence type="ECO:0000313" key="9">
    <source>
        <dbReference type="EMBL" id="KAF5832192.1"/>
    </source>
</evidence>
<evidence type="ECO:0000256" key="5">
    <source>
        <dbReference type="ARBA" id="ARBA00022786"/>
    </source>
</evidence>
<dbReference type="Gene3D" id="3.30.2160.10">
    <property type="entry name" value="Hect, E3 ligase catalytic domain"/>
    <property type="match status" value="1"/>
</dbReference>
<keyword evidence="10" id="KW-1185">Reference proteome</keyword>
<feature type="region of interest" description="Disordered" evidence="7">
    <location>
        <begin position="594"/>
        <end position="655"/>
    </location>
</feature>
<feature type="compositionally biased region" description="Low complexity" evidence="7">
    <location>
        <begin position="442"/>
        <end position="452"/>
    </location>
</feature>
<comment type="pathway">
    <text evidence="2">Protein modification; protein ubiquitination.</text>
</comment>
<evidence type="ECO:0000313" key="10">
    <source>
        <dbReference type="Proteomes" id="UP000815325"/>
    </source>
</evidence>
<keyword evidence="4" id="KW-0808">Transferase</keyword>
<keyword evidence="5 6" id="KW-0833">Ubl conjugation pathway</keyword>
<reference evidence="9" key="1">
    <citation type="submission" date="2017-08" db="EMBL/GenBank/DDBJ databases">
        <authorList>
            <person name="Polle J.E."/>
            <person name="Barry K."/>
            <person name="Cushman J."/>
            <person name="Schmutz J."/>
            <person name="Tran D."/>
            <person name="Hathwaick L.T."/>
            <person name="Yim W.C."/>
            <person name="Jenkins J."/>
            <person name="Mckie-Krisberg Z.M."/>
            <person name="Prochnik S."/>
            <person name="Lindquist E."/>
            <person name="Dockter R.B."/>
            <person name="Adam C."/>
            <person name="Molina H."/>
            <person name="Bunkerborg J."/>
            <person name="Jin E."/>
            <person name="Buchheim M."/>
            <person name="Magnuson J."/>
        </authorList>
    </citation>
    <scope>NUCLEOTIDE SEQUENCE</scope>
    <source>
        <strain evidence="9">CCAP 19/18</strain>
    </source>
</reference>
<dbReference type="Proteomes" id="UP000815325">
    <property type="component" value="Unassembled WGS sequence"/>
</dbReference>
<dbReference type="EC" id="2.3.2.26" evidence="3"/>
<feature type="region of interest" description="Disordered" evidence="7">
    <location>
        <begin position="1"/>
        <end position="29"/>
    </location>
</feature>
<evidence type="ECO:0000256" key="1">
    <source>
        <dbReference type="ARBA" id="ARBA00000885"/>
    </source>
</evidence>
<dbReference type="Gene3D" id="3.90.1750.10">
    <property type="entry name" value="Hect, E3 ligase catalytic domains"/>
    <property type="match status" value="1"/>
</dbReference>
<evidence type="ECO:0000259" key="8">
    <source>
        <dbReference type="PROSITE" id="PS50237"/>
    </source>
</evidence>
<dbReference type="SMART" id="SM00119">
    <property type="entry name" value="HECTc"/>
    <property type="match status" value="1"/>
</dbReference>
<dbReference type="InterPro" id="IPR050409">
    <property type="entry name" value="E3_ubiq-protein_ligase"/>
</dbReference>
<evidence type="ECO:0000256" key="2">
    <source>
        <dbReference type="ARBA" id="ARBA00004906"/>
    </source>
</evidence>
<dbReference type="Pfam" id="PF00632">
    <property type="entry name" value="HECT"/>
    <property type="match status" value="1"/>
</dbReference>
<proteinExistence type="predicted"/>
<dbReference type="PANTHER" id="PTHR11254">
    <property type="entry name" value="HECT DOMAIN UBIQUITIN-PROTEIN LIGASE"/>
    <property type="match status" value="1"/>
</dbReference>
<feature type="domain" description="HECT" evidence="8">
    <location>
        <begin position="752"/>
        <end position="1118"/>
    </location>
</feature>
<comment type="catalytic activity">
    <reaction evidence="1">
        <text>S-ubiquitinyl-[E2 ubiquitin-conjugating enzyme]-L-cysteine + [acceptor protein]-L-lysine = [E2 ubiquitin-conjugating enzyme]-L-cysteine + N(6)-ubiquitinyl-[acceptor protein]-L-lysine.</text>
        <dbReference type="EC" id="2.3.2.26"/>
    </reaction>
</comment>
<dbReference type="InterPro" id="IPR035983">
    <property type="entry name" value="Hect_E3_ubiquitin_ligase"/>
</dbReference>
<dbReference type="PROSITE" id="PS50237">
    <property type="entry name" value="HECT"/>
    <property type="match status" value="1"/>
</dbReference>
<dbReference type="PANTHER" id="PTHR11254:SF67">
    <property type="entry name" value="E3 UBIQUITIN-PROTEIN LIGASE HUWE1"/>
    <property type="match status" value="1"/>
</dbReference>
<accession>A0ABQ7GC52</accession>
<feature type="region of interest" description="Disordered" evidence="7">
    <location>
        <begin position="390"/>
        <end position="519"/>
    </location>
</feature>
<feature type="active site" description="Glycyl thioester intermediate" evidence="6">
    <location>
        <position position="1086"/>
    </location>
</feature>
<organism evidence="9 10">
    <name type="scientific">Dunaliella salina</name>
    <name type="common">Green alga</name>
    <name type="synonym">Protococcus salinus</name>
    <dbReference type="NCBI Taxonomy" id="3046"/>
    <lineage>
        <taxon>Eukaryota</taxon>
        <taxon>Viridiplantae</taxon>
        <taxon>Chlorophyta</taxon>
        <taxon>core chlorophytes</taxon>
        <taxon>Chlorophyceae</taxon>
        <taxon>CS clade</taxon>
        <taxon>Chlamydomonadales</taxon>
        <taxon>Dunaliellaceae</taxon>
        <taxon>Dunaliella</taxon>
    </lineage>
</organism>
<feature type="region of interest" description="Disordered" evidence="7">
    <location>
        <begin position="544"/>
        <end position="572"/>
    </location>
</feature>
<dbReference type="SUPFAM" id="SSF56204">
    <property type="entry name" value="Hect, E3 ligase catalytic domain"/>
    <property type="match status" value="1"/>
</dbReference>
<dbReference type="EMBL" id="MU069891">
    <property type="protein sequence ID" value="KAF5832192.1"/>
    <property type="molecule type" value="Genomic_DNA"/>
</dbReference>
<protein>
    <recommendedName>
        <fullName evidence="3">HECT-type E3 ubiquitin transferase</fullName>
        <ecNumber evidence="3">2.3.2.26</ecNumber>
    </recommendedName>
</protein>
<evidence type="ECO:0000256" key="6">
    <source>
        <dbReference type="PROSITE-ProRule" id="PRU00104"/>
    </source>
</evidence>
<feature type="compositionally biased region" description="Gly residues" evidence="7">
    <location>
        <begin position="468"/>
        <end position="483"/>
    </location>
</feature>
<evidence type="ECO:0000256" key="3">
    <source>
        <dbReference type="ARBA" id="ARBA00012485"/>
    </source>
</evidence>
<evidence type="ECO:0000256" key="7">
    <source>
        <dbReference type="SAM" id="MobiDB-lite"/>
    </source>
</evidence>
<gene>
    <name evidence="9" type="ORF">DUNSADRAFT_11999</name>
</gene>
<comment type="caution">
    <text evidence="9">The sequence shown here is derived from an EMBL/GenBank/DDBJ whole genome shotgun (WGS) entry which is preliminary data.</text>
</comment>
<name>A0ABQ7GC52_DUNSA</name>
<feature type="compositionally biased region" description="Gly residues" evidence="7">
    <location>
        <begin position="432"/>
        <end position="441"/>
    </location>
</feature>
<dbReference type="Gene3D" id="3.30.2410.10">
    <property type="entry name" value="Hect, E3 ligase catalytic domain"/>
    <property type="match status" value="1"/>
</dbReference>